<feature type="transmembrane region" description="Helical" evidence="2">
    <location>
        <begin position="225"/>
        <end position="248"/>
    </location>
</feature>
<sequence length="410" mass="42010">MAVSLVAAGLALGVLGARGQSGSTTAVCTYADWTINSDGESACLVWAQLQSLCKTSGVSVGRVTNATAPYPPPSGSTATDCNCNVVAYNLMAGCVNPVSHPPAPFVPALTDADIYSWDWVPQAVWAQGCSSYTPDGLPSSIKSEAAALDIPQWAFLVPSGSAWSAGNAEDVAEGGSASATASGSSGPSRATTSASSTAWTDDGDGPYYSGGDDFDEGTVKNVGTILGAVLGVLIGLPALGSLIALIVFCNRENNRKKFYGPLAAYYQNGGAPPPELMTQAAPMGMGGPAPVPVPMPLYAQQPGYAVQQQQPTSPFVQPQPSYAPYAVDQRTSTYGSPSPAPPTITTSAGSSGSPLASPQQAYIQPGSPPVTQQQQQPWNPFHQLQAQEQQQQSAVSAPPPGAYVHGTPMV</sequence>
<feature type="signal peptide" evidence="3">
    <location>
        <begin position="1"/>
        <end position="19"/>
    </location>
</feature>
<evidence type="ECO:0008006" key="6">
    <source>
        <dbReference type="Google" id="ProtNLM"/>
    </source>
</evidence>
<organism evidence="4 5">
    <name type="scientific">Exidia glandulosa HHB12029</name>
    <dbReference type="NCBI Taxonomy" id="1314781"/>
    <lineage>
        <taxon>Eukaryota</taxon>
        <taxon>Fungi</taxon>
        <taxon>Dikarya</taxon>
        <taxon>Basidiomycota</taxon>
        <taxon>Agaricomycotina</taxon>
        <taxon>Agaricomycetes</taxon>
        <taxon>Auriculariales</taxon>
        <taxon>Exidiaceae</taxon>
        <taxon>Exidia</taxon>
    </lineage>
</organism>
<evidence type="ECO:0000313" key="4">
    <source>
        <dbReference type="EMBL" id="KZW02783.1"/>
    </source>
</evidence>
<evidence type="ECO:0000313" key="5">
    <source>
        <dbReference type="Proteomes" id="UP000077266"/>
    </source>
</evidence>
<dbReference type="OrthoDB" id="2576311at2759"/>
<dbReference type="Proteomes" id="UP000077266">
    <property type="component" value="Unassembled WGS sequence"/>
</dbReference>
<feature type="compositionally biased region" description="Low complexity" evidence="1">
    <location>
        <begin position="343"/>
        <end position="360"/>
    </location>
</feature>
<reference evidence="4 5" key="1">
    <citation type="journal article" date="2016" name="Mol. Biol. Evol.">
        <title>Comparative Genomics of Early-Diverging Mushroom-Forming Fungi Provides Insights into the Origins of Lignocellulose Decay Capabilities.</title>
        <authorList>
            <person name="Nagy L.G."/>
            <person name="Riley R."/>
            <person name="Tritt A."/>
            <person name="Adam C."/>
            <person name="Daum C."/>
            <person name="Floudas D."/>
            <person name="Sun H."/>
            <person name="Yadav J.S."/>
            <person name="Pangilinan J."/>
            <person name="Larsson K.H."/>
            <person name="Matsuura K."/>
            <person name="Barry K."/>
            <person name="Labutti K."/>
            <person name="Kuo R."/>
            <person name="Ohm R.A."/>
            <person name="Bhattacharya S.S."/>
            <person name="Shirouzu T."/>
            <person name="Yoshinaga Y."/>
            <person name="Martin F.M."/>
            <person name="Grigoriev I.V."/>
            <person name="Hibbett D.S."/>
        </authorList>
    </citation>
    <scope>NUCLEOTIDE SEQUENCE [LARGE SCALE GENOMIC DNA]</scope>
    <source>
        <strain evidence="4 5">HHB12029</strain>
    </source>
</reference>
<keyword evidence="2" id="KW-1133">Transmembrane helix</keyword>
<dbReference type="EMBL" id="KV425886">
    <property type="protein sequence ID" value="KZW02783.1"/>
    <property type="molecule type" value="Genomic_DNA"/>
</dbReference>
<evidence type="ECO:0000256" key="3">
    <source>
        <dbReference type="SAM" id="SignalP"/>
    </source>
</evidence>
<name>A0A165PX32_EXIGL</name>
<keyword evidence="5" id="KW-1185">Reference proteome</keyword>
<evidence type="ECO:0000256" key="1">
    <source>
        <dbReference type="SAM" id="MobiDB-lite"/>
    </source>
</evidence>
<protein>
    <recommendedName>
        <fullName evidence="6">Mid2 domain-containing protein</fullName>
    </recommendedName>
</protein>
<keyword evidence="3" id="KW-0732">Signal</keyword>
<gene>
    <name evidence="4" type="ORF">EXIGLDRAFT_759499</name>
</gene>
<keyword evidence="2" id="KW-0472">Membrane</keyword>
<dbReference type="InParanoid" id="A0A165PX32"/>
<feature type="chain" id="PRO_5007864427" description="Mid2 domain-containing protein" evidence="3">
    <location>
        <begin position="20"/>
        <end position="410"/>
    </location>
</feature>
<dbReference type="AlphaFoldDB" id="A0A165PX32"/>
<proteinExistence type="predicted"/>
<feature type="region of interest" description="Disordered" evidence="1">
    <location>
        <begin position="329"/>
        <end position="410"/>
    </location>
</feature>
<feature type="compositionally biased region" description="Low complexity" evidence="1">
    <location>
        <begin position="369"/>
        <end position="392"/>
    </location>
</feature>
<evidence type="ECO:0000256" key="2">
    <source>
        <dbReference type="SAM" id="Phobius"/>
    </source>
</evidence>
<dbReference type="STRING" id="1314781.A0A165PX32"/>
<accession>A0A165PX32</accession>
<feature type="region of interest" description="Disordered" evidence="1">
    <location>
        <begin position="173"/>
        <end position="211"/>
    </location>
</feature>
<feature type="compositionally biased region" description="Low complexity" evidence="1">
    <location>
        <begin position="174"/>
        <end position="198"/>
    </location>
</feature>
<keyword evidence="2" id="KW-0812">Transmembrane</keyword>